<dbReference type="EMBL" id="JACFXU010000014">
    <property type="protein sequence ID" value="MBA6413296.1"/>
    <property type="molecule type" value="Genomic_DNA"/>
</dbReference>
<dbReference type="RefSeq" id="WP_182172251.1">
    <property type="nucleotide sequence ID" value="NZ_JACFXU010000014.1"/>
</dbReference>
<keyword evidence="3" id="KW-1185">Reference proteome</keyword>
<organism evidence="2 3">
    <name type="scientific">Sediminihaliea albiluteola</name>
    <dbReference type="NCBI Taxonomy" id="2758564"/>
    <lineage>
        <taxon>Bacteria</taxon>
        <taxon>Pseudomonadati</taxon>
        <taxon>Pseudomonadota</taxon>
        <taxon>Gammaproteobacteria</taxon>
        <taxon>Cellvibrionales</taxon>
        <taxon>Halieaceae</taxon>
        <taxon>Sediminihaliea</taxon>
    </lineage>
</organism>
<feature type="signal peptide" evidence="1">
    <location>
        <begin position="1"/>
        <end position="25"/>
    </location>
</feature>
<evidence type="ECO:0000313" key="3">
    <source>
        <dbReference type="Proteomes" id="UP000539350"/>
    </source>
</evidence>
<dbReference type="AlphaFoldDB" id="A0A7W2TWK8"/>
<keyword evidence="1" id="KW-0732">Signal</keyword>
<evidence type="ECO:0000313" key="2">
    <source>
        <dbReference type="EMBL" id="MBA6413296.1"/>
    </source>
</evidence>
<comment type="caution">
    <text evidence="2">The sequence shown here is derived from an EMBL/GenBank/DDBJ whole genome shotgun (WGS) entry which is preliminary data.</text>
</comment>
<dbReference type="NCBIfam" id="TIGR02001">
    <property type="entry name" value="gcw_chp"/>
    <property type="match status" value="1"/>
</dbReference>
<evidence type="ECO:0008006" key="4">
    <source>
        <dbReference type="Google" id="ProtNLM"/>
    </source>
</evidence>
<sequence>MLNKQKLLPLTLAAALLNGIPLAMAEPQVSANISLTSDYRFRGISQSNKSSALQGGFDVVFEPGFYVGIWGSTVDFDSNEGFDGSLELDYYAGWSMETASAVGLDLGYIYYDYPGDEGAEGDYQELYAKVSYKDVTLGINYSDDYYASSDELLYYYADYSLSLNEIWSLDIHLGYSELQRGGGFLATTEDSYMDYSLAVTASLMEVDWTLAYVGSDLEQEEVFDTDWGDDSLVFSVSKSF</sequence>
<accession>A0A7W2TWK8</accession>
<dbReference type="InterPro" id="IPR010239">
    <property type="entry name" value="CHP02001"/>
</dbReference>
<name>A0A7W2TWK8_9GAMM</name>
<dbReference type="Pfam" id="PF09694">
    <property type="entry name" value="Gcw_chp"/>
    <property type="match status" value="1"/>
</dbReference>
<protein>
    <recommendedName>
        <fullName evidence="4">TIGR02001 family outer membrane protein</fullName>
    </recommendedName>
</protein>
<reference evidence="2 3" key="1">
    <citation type="submission" date="2020-07" db="EMBL/GenBank/DDBJ databases">
        <title>Halieaceae bacterium, F7430, whole genome shotgun sequencing project.</title>
        <authorList>
            <person name="Jiang S."/>
            <person name="Liu Z.W."/>
            <person name="Du Z.J."/>
        </authorList>
    </citation>
    <scope>NUCLEOTIDE SEQUENCE [LARGE SCALE GENOMIC DNA]</scope>
    <source>
        <strain evidence="2 3">F7430</strain>
    </source>
</reference>
<gene>
    <name evidence="2" type="ORF">H2508_09260</name>
</gene>
<feature type="chain" id="PRO_5030758095" description="TIGR02001 family outer membrane protein" evidence="1">
    <location>
        <begin position="26"/>
        <end position="240"/>
    </location>
</feature>
<proteinExistence type="predicted"/>
<dbReference type="Proteomes" id="UP000539350">
    <property type="component" value="Unassembled WGS sequence"/>
</dbReference>
<evidence type="ECO:0000256" key="1">
    <source>
        <dbReference type="SAM" id="SignalP"/>
    </source>
</evidence>